<dbReference type="Gene3D" id="1.10.510.10">
    <property type="entry name" value="Transferase(Phosphotransferase) domain 1"/>
    <property type="match status" value="1"/>
</dbReference>
<evidence type="ECO:0000256" key="7">
    <source>
        <dbReference type="ARBA" id="ARBA00022737"/>
    </source>
</evidence>
<evidence type="ECO:0000256" key="2">
    <source>
        <dbReference type="ARBA" id="ARBA00008684"/>
    </source>
</evidence>
<dbReference type="Pfam" id="PF13855">
    <property type="entry name" value="LRR_8"/>
    <property type="match status" value="2"/>
</dbReference>
<dbReference type="InterPro" id="IPR017441">
    <property type="entry name" value="Protein_kinase_ATP_BS"/>
</dbReference>
<keyword evidence="3" id="KW-0433">Leucine-rich repeat</keyword>
<dbReference type="InterPro" id="IPR032675">
    <property type="entry name" value="LRR_dom_sf"/>
</dbReference>
<keyword evidence="4" id="KW-0808">Transferase</keyword>
<feature type="region of interest" description="Disordered" evidence="15">
    <location>
        <begin position="1002"/>
        <end position="1023"/>
    </location>
</feature>
<reference evidence="19 20" key="1">
    <citation type="submission" date="2024-01" db="EMBL/GenBank/DDBJ databases">
        <title>Genome assemblies of Stephania.</title>
        <authorList>
            <person name="Yang L."/>
        </authorList>
    </citation>
    <scope>NUCLEOTIDE SEQUENCE [LARGE SCALE GENOMIC DNA]</scope>
    <source>
        <strain evidence="19">JXDWG</strain>
        <tissue evidence="19">Leaf</tissue>
    </source>
</reference>
<dbReference type="InterPro" id="IPR001611">
    <property type="entry name" value="Leu-rich_rpt"/>
</dbReference>
<evidence type="ECO:0000256" key="9">
    <source>
        <dbReference type="ARBA" id="ARBA00022777"/>
    </source>
</evidence>
<keyword evidence="13" id="KW-0325">Glycoprotein</keyword>
<proteinExistence type="inferred from homology"/>
<comment type="similarity">
    <text evidence="2">Belongs to the protein kinase superfamily. Ser/Thr protein kinase family.</text>
</comment>
<dbReference type="GO" id="GO:0004672">
    <property type="term" value="F:protein kinase activity"/>
    <property type="evidence" value="ECO:0007669"/>
    <property type="project" value="InterPro"/>
</dbReference>
<evidence type="ECO:0000256" key="4">
    <source>
        <dbReference type="ARBA" id="ARBA00022679"/>
    </source>
</evidence>
<evidence type="ECO:0000256" key="17">
    <source>
        <dbReference type="SAM" id="SignalP"/>
    </source>
</evidence>
<feature type="domain" description="Protein kinase" evidence="18">
    <location>
        <begin position="693"/>
        <end position="976"/>
    </location>
</feature>
<dbReference type="InterPro" id="IPR011009">
    <property type="entry name" value="Kinase-like_dom_sf"/>
</dbReference>
<dbReference type="FunFam" id="3.80.10.10:FF:000095">
    <property type="entry name" value="LRR receptor-like serine/threonine-protein kinase GSO1"/>
    <property type="match status" value="1"/>
</dbReference>
<keyword evidence="12 16" id="KW-0472">Membrane</keyword>
<dbReference type="GO" id="GO:0005524">
    <property type="term" value="F:ATP binding"/>
    <property type="evidence" value="ECO:0007669"/>
    <property type="project" value="UniProtKB-UniRule"/>
</dbReference>
<keyword evidence="8 14" id="KW-0547">Nucleotide-binding</keyword>
<evidence type="ECO:0000256" key="8">
    <source>
        <dbReference type="ARBA" id="ARBA00022741"/>
    </source>
</evidence>
<dbReference type="PROSITE" id="PS00107">
    <property type="entry name" value="PROTEIN_KINASE_ATP"/>
    <property type="match status" value="1"/>
</dbReference>
<dbReference type="FunFam" id="3.80.10.10:FF:000041">
    <property type="entry name" value="LRR receptor-like serine/threonine-protein kinase ERECTA"/>
    <property type="match status" value="1"/>
</dbReference>
<dbReference type="PRINTS" id="PR00019">
    <property type="entry name" value="LEURICHRPT"/>
</dbReference>
<dbReference type="InterPro" id="IPR008271">
    <property type="entry name" value="Ser/Thr_kinase_AS"/>
</dbReference>
<gene>
    <name evidence="19" type="ORF">Scep_008113</name>
</gene>
<evidence type="ECO:0000256" key="11">
    <source>
        <dbReference type="ARBA" id="ARBA00022989"/>
    </source>
</evidence>
<dbReference type="FunFam" id="1.10.510.10:FF:000714">
    <property type="entry name" value="Kinase family with leucine-rich repeat domain-containing protein"/>
    <property type="match status" value="1"/>
</dbReference>
<dbReference type="EMBL" id="JBBNAG010000003">
    <property type="protein sequence ID" value="KAK9149356.1"/>
    <property type="molecule type" value="Genomic_DNA"/>
</dbReference>
<evidence type="ECO:0000256" key="14">
    <source>
        <dbReference type="PROSITE-ProRule" id="PRU10141"/>
    </source>
</evidence>
<name>A0AAP0KB29_9MAGN</name>
<organism evidence="19 20">
    <name type="scientific">Stephania cephalantha</name>
    <dbReference type="NCBI Taxonomy" id="152367"/>
    <lineage>
        <taxon>Eukaryota</taxon>
        <taxon>Viridiplantae</taxon>
        <taxon>Streptophyta</taxon>
        <taxon>Embryophyta</taxon>
        <taxon>Tracheophyta</taxon>
        <taxon>Spermatophyta</taxon>
        <taxon>Magnoliopsida</taxon>
        <taxon>Ranunculales</taxon>
        <taxon>Menispermaceae</taxon>
        <taxon>Menispermoideae</taxon>
        <taxon>Cissampelideae</taxon>
        <taxon>Stephania</taxon>
    </lineage>
</organism>
<dbReference type="PROSITE" id="PS50011">
    <property type="entry name" value="PROTEIN_KINASE_DOM"/>
    <property type="match status" value="1"/>
</dbReference>
<dbReference type="InterPro" id="IPR050994">
    <property type="entry name" value="At_inactive_RLKs"/>
</dbReference>
<keyword evidence="6 17" id="KW-0732">Signal</keyword>
<keyword evidence="5 16" id="KW-0812">Transmembrane</keyword>
<dbReference type="PANTHER" id="PTHR48010:SF96">
    <property type="entry name" value="OS05G0595800 PROTEIN"/>
    <property type="match status" value="1"/>
</dbReference>
<dbReference type="Pfam" id="PF00560">
    <property type="entry name" value="LRR_1"/>
    <property type="match status" value="3"/>
</dbReference>
<dbReference type="GO" id="GO:0016020">
    <property type="term" value="C:membrane"/>
    <property type="evidence" value="ECO:0007669"/>
    <property type="project" value="UniProtKB-SubCell"/>
</dbReference>
<dbReference type="SUPFAM" id="SSF56112">
    <property type="entry name" value="Protein kinase-like (PK-like)"/>
    <property type="match status" value="1"/>
</dbReference>
<dbReference type="SMART" id="SM00220">
    <property type="entry name" value="S_TKc"/>
    <property type="match status" value="1"/>
</dbReference>
<evidence type="ECO:0000256" key="3">
    <source>
        <dbReference type="ARBA" id="ARBA00022614"/>
    </source>
</evidence>
<dbReference type="FunFam" id="3.80.10.10:FF:000221">
    <property type="entry name" value="Leucine-rich repeat receptor-like protein kinase PXL1"/>
    <property type="match status" value="1"/>
</dbReference>
<dbReference type="Gene3D" id="3.30.200.20">
    <property type="entry name" value="Phosphorylase Kinase, domain 1"/>
    <property type="match status" value="1"/>
</dbReference>
<dbReference type="InterPro" id="IPR003591">
    <property type="entry name" value="Leu-rich_rpt_typical-subtyp"/>
</dbReference>
<evidence type="ECO:0000256" key="5">
    <source>
        <dbReference type="ARBA" id="ARBA00022692"/>
    </source>
</evidence>
<dbReference type="Proteomes" id="UP001419268">
    <property type="component" value="Unassembled WGS sequence"/>
</dbReference>
<dbReference type="Pfam" id="PF00069">
    <property type="entry name" value="Pkinase"/>
    <property type="match status" value="1"/>
</dbReference>
<evidence type="ECO:0000256" key="16">
    <source>
        <dbReference type="SAM" id="Phobius"/>
    </source>
</evidence>
<comment type="caution">
    <text evidence="19">The sequence shown here is derived from an EMBL/GenBank/DDBJ whole genome shotgun (WGS) entry which is preliminary data.</text>
</comment>
<feature type="signal peptide" evidence="17">
    <location>
        <begin position="1"/>
        <end position="30"/>
    </location>
</feature>
<evidence type="ECO:0000256" key="1">
    <source>
        <dbReference type="ARBA" id="ARBA00004479"/>
    </source>
</evidence>
<keyword evidence="20" id="KW-1185">Reference proteome</keyword>
<keyword evidence="10 14" id="KW-0067">ATP-binding</keyword>
<evidence type="ECO:0000256" key="13">
    <source>
        <dbReference type="ARBA" id="ARBA00023180"/>
    </source>
</evidence>
<feature type="binding site" evidence="14">
    <location>
        <position position="723"/>
    </location>
    <ligand>
        <name>ATP</name>
        <dbReference type="ChEBI" id="CHEBI:30616"/>
    </ligand>
</feature>
<evidence type="ECO:0000313" key="20">
    <source>
        <dbReference type="Proteomes" id="UP001419268"/>
    </source>
</evidence>
<dbReference type="Gene3D" id="3.80.10.10">
    <property type="entry name" value="Ribonuclease Inhibitor"/>
    <property type="match status" value="3"/>
</dbReference>
<protein>
    <recommendedName>
        <fullName evidence="18">Protein kinase domain-containing protein</fullName>
    </recommendedName>
</protein>
<comment type="subcellular location">
    <subcellularLocation>
        <location evidence="1">Membrane</location>
        <topology evidence="1">Single-pass type I membrane protein</topology>
    </subcellularLocation>
</comment>
<dbReference type="SUPFAM" id="SSF52047">
    <property type="entry name" value="RNI-like"/>
    <property type="match status" value="1"/>
</dbReference>
<dbReference type="InterPro" id="IPR000719">
    <property type="entry name" value="Prot_kinase_dom"/>
</dbReference>
<keyword evidence="7" id="KW-0677">Repeat</keyword>
<dbReference type="SMART" id="SM00369">
    <property type="entry name" value="LRR_TYP"/>
    <property type="match status" value="7"/>
</dbReference>
<evidence type="ECO:0000256" key="10">
    <source>
        <dbReference type="ARBA" id="ARBA00022840"/>
    </source>
</evidence>
<evidence type="ECO:0000259" key="18">
    <source>
        <dbReference type="PROSITE" id="PS50011"/>
    </source>
</evidence>
<keyword evidence="9" id="KW-0418">Kinase</keyword>
<dbReference type="InterPro" id="IPR013210">
    <property type="entry name" value="LRR_N_plant-typ"/>
</dbReference>
<dbReference type="AlphaFoldDB" id="A0AAP0KB29"/>
<dbReference type="SUPFAM" id="SSF52058">
    <property type="entry name" value="L domain-like"/>
    <property type="match status" value="1"/>
</dbReference>
<dbReference type="PROSITE" id="PS00108">
    <property type="entry name" value="PROTEIN_KINASE_ST"/>
    <property type="match status" value="1"/>
</dbReference>
<evidence type="ECO:0000313" key="19">
    <source>
        <dbReference type="EMBL" id="KAK9149356.1"/>
    </source>
</evidence>
<dbReference type="FunFam" id="3.80.10.10:FF:000077">
    <property type="entry name" value="LRR receptor-like serine/threonine-protein kinase ERL1"/>
    <property type="match status" value="1"/>
</dbReference>
<feature type="chain" id="PRO_5042844239" description="Protein kinase domain-containing protein" evidence="17">
    <location>
        <begin position="31"/>
        <end position="1023"/>
    </location>
</feature>
<dbReference type="Pfam" id="PF08263">
    <property type="entry name" value="LRRNT_2"/>
    <property type="match status" value="1"/>
</dbReference>
<dbReference type="CDD" id="cd14066">
    <property type="entry name" value="STKc_IRAK"/>
    <property type="match status" value="1"/>
</dbReference>
<keyword evidence="11 16" id="KW-1133">Transmembrane helix</keyword>
<sequence length="1023" mass="112155">MPKTPSPSEEIPRLLFLLLLLSPLPFSVNSQPNTQDRSVLLKLKQHWGDPPSIASWDPNINGSHCSWTGVTCTEGRVTGLSLSDANITTDIPPSICDLERLTDLDLSFNYIPGEFPTVLYNCPNLQTLDLSQNHLVGRIPADIDRMPRLAKLDLGANNFSGDIPPAIGRFAAMTELGLYSNLFNGTVPSEIGNLSNLVALRLAYNGFVPSRVPVEFGGLKKLVFLWMAETNLIGEIPREIGGLVNLEHLDLSLNDLSGNLLKDLFLFKNLTYLFLFGNRLSGEIPSVIESLKLRDIDLSMNKLTGSIPEGVGKLRDLTNLVLYDNQLIGEMPESVGLLPFLTGIRVFKNGLSGKLPPELGLHSKLEELQVSENRFSGNLPENLCAGNVLVGLVVFSNNFTGELPRSLEGCDSLTSIEIYKNRFYGEVPAGIWSLSNLSMMMISHNMFSGELPNRFGLNLSRLEMSDNMFSGKIPAGINGSTNLTVFVASNNNFSGEIPFEITGLSRLSVLSLDQNQLSGQIPLEIISWKALSSLNLSSNQLQGAIPPALGSLPSLNALDLSENQLAGEVPTAIGQLRLSSLNLSSNRLVGRIPAQFDNLAYDTSFLNNTGLCADDALLNLRVCEAGAQSKDSSRMSTPVLAIIVVLSVVIVLAVILIAIKYNSRTKHRQAEDPWKLTSFQRLNFTEANIVSSLTENNLIGSGGSGKVYRVHVNRSNNYVAVKKIWSKGRLEKEFQAEVQILATIRHFNVLKLLCCISNETSKFLVYEYMENGSLDQWLHVRKPSFSSTFGSVHHAILDWPKRLRIASGAAQGLCYMHHSCSPPIIHRDVKSSNILLDSDFNAKVADFGLAKMLASQGEPDSISVIAGSFGYMAPEYAHTTKVNEKIDVYSFGVVLLELVTGREANNGGGQTCLAEWAWSHFQEDHSIESALDEEVKEACYLDEMSMIFKLGLMCTSTLPSSRPTMKEVSQILVRYYPSQKHGEEKVQTEYDAAPFLSFSSTSHSHSKISSDTSGDCSSFSSNV</sequence>
<evidence type="ECO:0000256" key="15">
    <source>
        <dbReference type="SAM" id="MobiDB-lite"/>
    </source>
</evidence>
<evidence type="ECO:0000256" key="6">
    <source>
        <dbReference type="ARBA" id="ARBA00022729"/>
    </source>
</evidence>
<feature type="transmembrane region" description="Helical" evidence="16">
    <location>
        <begin position="639"/>
        <end position="659"/>
    </location>
</feature>
<dbReference type="PANTHER" id="PTHR48010">
    <property type="entry name" value="OS05G0588300 PROTEIN"/>
    <property type="match status" value="1"/>
</dbReference>
<accession>A0AAP0KB29</accession>
<evidence type="ECO:0000256" key="12">
    <source>
        <dbReference type="ARBA" id="ARBA00023136"/>
    </source>
</evidence>